<dbReference type="Gene3D" id="3.40.50.1820">
    <property type="entry name" value="alpha/beta hydrolase"/>
    <property type="match status" value="1"/>
</dbReference>
<sequence>MLGGLFLLVATFAMLHAAFSTYEHLSYLKALGRPEGALPPDIVLEAMSALVLGIVGAAIRSPALREVTWRGEMKRRTIDDQHPGMSFATFTQRAGFISSPGVRHEGEPEGKIEQISGVECYVATPSGDYPKDKVVLYLTDVFGIPLNNNKLLADGFAKNGYKVVMPDILAGDPISDEMLNSTTFDRYGWLARHDEDTWIPGLNRVVDALKTSGVTRFATTGYCFGAPPAFYLALKHETHVSVVSHPSRLQAPTDFEKYRDVATAPLLINSCEDDPMFPLADQAIADQILGNGKFAHGYVRTYWDNCKHGFAVRGDMNDAKVKAAFEGSFKATLEFFRKYL</sequence>
<keyword evidence="3 6" id="KW-0812">Transmembrane</keyword>
<evidence type="ECO:0000256" key="2">
    <source>
        <dbReference type="ARBA" id="ARBA00006109"/>
    </source>
</evidence>
<proteinExistence type="inferred from homology"/>
<comment type="subcellular location">
    <subcellularLocation>
        <location evidence="1">Endomembrane system</location>
        <topology evidence="1">Multi-pass membrane protein</topology>
    </subcellularLocation>
</comment>
<dbReference type="InParanoid" id="J4HWN6"/>
<dbReference type="SUPFAM" id="SSF53474">
    <property type="entry name" value="alpha/beta-Hydrolases"/>
    <property type="match status" value="1"/>
</dbReference>
<comment type="similarity">
    <text evidence="2">Belongs to the membrane magnesium transporter (TC 1.A.67) family.</text>
</comment>
<evidence type="ECO:0000313" key="9">
    <source>
        <dbReference type="EMBL" id="CCM02577.1"/>
    </source>
</evidence>
<accession>J4HWN6</accession>
<evidence type="ECO:0000256" key="3">
    <source>
        <dbReference type="ARBA" id="ARBA00022692"/>
    </source>
</evidence>
<dbReference type="GO" id="GO:0016787">
    <property type="term" value="F:hydrolase activity"/>
    <property type="evidence" value="ECO:0007669"/>
    <property type="project" value="InterPro"/>
</dbReference>
<feature type="chain" id="PRO_5003778375" description="Dienelactone hydrolase domain-containing protein" evidence="7">
    <location>
        <begin position="18"/>
        <end position="340"/>
    </location>
</feature>
<dbReference type="OrthoDB" id="17560at2759"/>
<dbReference type="InterPro" id="IPR029058">
    <property type="entry name" value="AB_hydrolase_fold"/>
</dbReference>
<feature type="domain" description="Dienelactone hydrolase" evidence="8">
    <location>
        <begin position="119"/>
        <end position="340"/>
    </location>
</feature>
<dbReference type="HOGENOM" id="CLU_054590_2_2_1"/>
<protein>
    <recommendedName>
        <fullName evidence="8">Dienelactone hydrolase domain-containing protein</fullName>
    </recommendedName>
</protein>
<name>J4HWN6_9APHY</name>
<dbReference type="Pfam" id="PF10270">
    <property type="entry name" value="MMgT"/>
    <property type="match status" value="1"/>
</dbReference>
<keyword evidence="4 6" id="KW-1133">Transmembrane helix</keyword>
<evidence type="ECO:0000256" key="4">
    <source>
        <dbReference type="ARBA" id="ARBA00022989"/>
    </source>
</evidence>
<dbReference type="PANTHER" id="PTHR17630">
    <property type="entry name" value="DIENELACTONE HYDROLASE"/>
    <property type="match status" value="1"/>
</dbReference>
<dbReference type="InterPro" id="IPR018937">
    <property type="entry name" value="MMgT"/>
</dbReference>
<evidence type="ECO:0000259" key="8">
    <source>
        <dbReference type="Pfam" id="PF01738"/>
    </source>
</evidence>
<dbReference type="RefSeq" id="XP_012181860.1">
    <property type="nucleotide sequence ID" value="XM_012326470.1"/>
</dbReference>
<dbReference type="PANTHER" id="PTHR17630:SF44">
    <property type="entry name" value="PROTEIN AIM2"/>
    <property type="match status" value="1"/>
</dbReference>
<evidence type="ECO:0000256" key="5">
    <source>
        <dbReference type="ARBA" id="ARBA00023136"/>
    </source>
</evidence>
<dbReference type="Pfam" id="PF01738">
    <property type="entry name" value="DLH"/>
    <property type="match status" value="1"/>
</dbReference>
<evidence type="ECO:0000256" key="7">
    <source>
        <dbReference type="SAM" id="SignalP"/>
    </source>
</evidence>
<organism evidence="9 10">
    <name type="scientific">Fibroporia radiculosa</name>
    <dbReference type="NCBI Taxonomy" id="599839"/>
    <lineage>
        <taxon>Eukaryota</taxon>
        <taxon>Fungi</taxon>
        <taxon>Dikarya</taxon>
        <taxon>Basidiomycota</taxon>
        <taxon>Agaricomycotina</taxon>
        <taxon>Agaricomycetes</taxon>
        <taxon>Polyporales</taxon>
        <taxon>Fibroporiaceae</taxon>
        <taxon>Fibroporia</taxon>
    </lineage>
</organism>
<dbReference type="EMBL" id="HE797086">
    <property type="protein sequence ID" value="CCM02577.1"/>
    <property type="molecule type" value="Genomic_DNA"/>
</dbReference>
<feature type="transmembrane region" description="Helical" evidence="6">
    <location>
        <begin position="41"/>
        <end position="59"/>
    </location>
</feature>
<dbReference type="GeneID" id="24097488"/>
<evidence type="ECO:0000313" key="10">
    <source>
        <dbReference type="Proteomes" id="UP000006352"/>
    </source>
</evidence>
<keyword evidence="10" id="KW-1185">Reference proteome</keyword>
<feature type="signal peptide" evidence="7">
    <location>
        <begin position="1"/>
        <end position="17"/>
    </location>
</feature>
<dbReference type="Proteomes" id="UP000006352">
    <property type="component" value="Unassembled WGS sequence"/>
</dbReference>
<evidence type="ECO:0000256" key="1">
    <source>
        <dbReference type="ARBA" id="ARBA00004127"/>
    </source>
</evidence>
<keyword evidence="5 6" id="KW-0472">Membrane</keyword>
<keyword evidence="7" id="KW-0732">Signal</keyword>
<dbReference type="STRING" id="599839.J4HWN6"/>
<dbReference type="GO" id="GO:0012505">
    <property type="term" value="C:endomembrane system"/>
    <property type="evidence" value="ECO:0007669"/>
    <property type="project" value="UniProtKB-SubCell"/>
</dbReference>
<dbReference type="InterPro" id="IPR002925">
    <property type="entry name" value="Dienelactn_hydro"/>
</dbReference>
<dbReference type="AlphaFoldDB" id="J4HWN6"/>
<evidence type="ECO:0000256" key="6">
    <source>
        <dbReference type="SAM" id="Phobius"/>
    </source>
</evidence>
<gene>
    <name evidence="9" type="ORF">FIBRA_04680</name>
</gene>
<reference evidence="9 10" key="1">
    <citation type="journal article" date="2012" name="Appl. Environ. Microbiol.">
        <title>Short-read sequencing for genomic analysis of the brown rot fungus Fibroporia radiculosa.</title>
        <authorList>
            <person name="Tang J.D."/>
            <person name="Perkins A.D."/>
            <person name="Sonstegard T.S."/>
            <person name="Schroeder S.G."/>
            <person name="Burgess S.C."/>
            <person name="Diehl S.V."/>
        </authorList>
    </citation>
    <scope>NUCLEOTIDE SEQUENCE [LARGE SCALE GENOMIC DNA]</scope>
    <source>
        <strain evidence="9 10">TFFH 294</strain>
    </source>
</reference>